<gene>
    <name evidence="1" type="ORF">DPMN_049371</name>
</gene>
<accession>A0A9D4HM53</accession>
<evidence type="ECO:0000313" key="2">
    <source>
        <dbReference type="Proteomes" id="UP000828390"/>
    </source>
</evidence>
<keyword evidence="2" id="KW-1185">Reference proteome</keyword>
<dbReference type="EMBL" id="JAIWYP010000012">
    <property type="protein sequence ID" value="KAH3723580.1"/>
    <property type="molecule type" value="Genomic_DNA"/>
</dbReference>
<reference evidence="1" key="1">
    <citation type="journal article" date="2019" name="bioRxiv">
        <title>The Genome of the Zebra Mussel, Dreissena polymorpha: A Resource for Invasive Species Research.</title>
        <authorList>
            <person name="McCartney M.A."/>
            <person name="Auch B."/>
            <person name="Kono T."/>
            <person name="Mallez S."/>
            <person name="Zhang Y."/>
            <person name="Obille A."/>
            <person name="Becker A."/>
            <person name="Abrahante J.E."/>
            <person name="Garbe J."/>
            <person name="Badalamenti J.P."/>
            <person name="Herman A."/>
            <person name="Mangelson H."/>
            <person name="Liachko I."/>
            <person name="Sullivan S."/>
            <person name="Sone E.D."/>
            <person name="Koren S."/>
            <person name="Silverstein K.A.T."/>
            <person name="Beckman K.B."/>
            <person name="Gohl D.M."/>
        </authorList>
    </citation>
    <scope>NUCLEOTIDE SEQUENCE</scope>
    <source>
        <strain evidence="1">Duluth1</strain>
        <tissue evidence="1">Whole animal</tissue>
    </source>
</reference>
<dbReference type="Proteomes" id="UP000828390">
    <property type="component" value="Unassembled WGS sequence"/>
</dbReference>
<reference evidence="1" key="2">
    <citation type="submission" date="2020-11" db="EMBL/GenBank/DDBJ databases">
        <authorList>
            <person name="McCartney M.A."/>
            <person name="Auch B."/>
            <person name="Kono T."/>
            <person name="Mallez S."/>
            <person name="Becker A."/>
            <person name="Gohl D.M."/>
            <person name="Silverstein K.A.T."/>
            <person name="Koren S."/>
            <person name="Bechman K.B."/>
            <person name="Herman A."/>
            <person name="Abrahante J.E."/>
            <person name="Garbe J."/>
        </authorList>
    </citation>
    <scope>NUCLEOTIDE SEQUENCE</scope>
    <source>
        <strain evidence="1">Duluth1</strain>
        <tissue evidence="1">Whole animal</tissue>
    </source>
</reference>
<sequence>MRVSRLFIGSEGADILYQQQVRGDEDPKLERDPLYFRPERQLTLRVIMGPV</sequence>
<proteinExistence type="predicted"/>
<organism evidence="1 2">
    <name type="scientific">Dreissena polymorpha</name>
    <name type="common">Zebra mussel</name>
    <name type="synonym">Mytilus polymorpha</name>
    <dbReference type="NCBI Taxonomy" id="45954"/>
    <lineage>
        <taxon>Eukaryota</taxon>
        <taxon>Metazoa</taxon>
        <taxon>Spiralia</taxon>
        <taxon>Lophotrochozoa</taxon>
        <taxon>Mollusca</taxon>
        <taxon>Bivalvia</taxon>
        <taxon>Autobranchia</taxon>
        <taxon>Heteroconchia</taxon>
        <taxon>Euheterodonta</taxon>
        <taxon>Imparidentia</taxon>
        <taxon>Neoheterodontei</taxon>
        <taxon>Myida</taxon>
        <taxon>Dreissenoidea</taxon>
        <taxon>Dreissenidae</taxon>
        <taxon>Dreissena</taxon>
    </lineage>
</organism>
<comment type="caution">
    <text evidence="1">The sequence shown here is derived from an EMBL/GenBank/DDBJ whole genome shotgun (WGS) entry which is preliminary data.</text>
</comment>
<dbReference type="AlphaFoldDB" id="A0A9D4HM53"/>
<evidence type="ECO:0000313" key="1">
    <source>
        <dbReference type="EMBL" id="KAH3723580.1"/>
    </source>
</evidence>
<protein>
    <submittedName>
        <fullName evidence="1">Uncharacterized protein</fullName>
    </submittedName>
</protein>
<name>A0A9D4HM53_DREPO</name>